<sequence length="337" mass="39135">MSFLFKRVPKTPQELVRVLEELLVKLDTAADPKKALEDVHRYLKQAKALLTSDDATEQAAAVTQEMCQSDCLYYMVLGLRRMDFDLRKDVVLVFGALLKRQDGPERLVVHTLLQKQDTLVLLMRGPEHDELACSCGKILRECLVYVPLHQFVLSHSLLWNYFDYPQRQQFETTTETVQTLEALLTRNKKLVGEFLASNREHFIVKINSLIQSDNYVLKRRSARLLNDLLQQKHCQTFLLSYTDDPTSLKLVMLLLSDKLKNVNMEGFQILKFFIAKPKKTQKIFDILVKNKENFLRFFESFEVSDADNSLCEERDYVVEEIRKLPNLERVDASSHAS</sequence>
<evidence type="ECO:0000313" key="3">
    <source>
        <dbReference type="Proteomes" id="UP000268321"/>
    </source>
</evidence>
<dbReference type="InterPro" id="IPR016024">
    <property type="entry name" value="ARM-type_fold"/>
</dbReference>
<dbReference type="Proteomes" id="UP000268321">
    <property type="component" value="Unassembled WGS sequence"/>
</dbReference>
<dbReference type="PANTHER" id="PTHR10182:SF3">
    <property type="entry name" value="PROTEIN MO25"/>
    <property type="match status" value="1"/>
</dbReference>
<dbReference type="GO" id="GO:0043539">
    <property type="term" value="F:protein serine/threonine kinase activator activity"/>
    <property type="evidence" value="ECO:0007669"/>
    <property type="project" value="TreeGrafter"/>
</dbReference>
<dbReference type="SUPFAM" id="SSF48371">
    <property type="entry name" value="ARM repeat"/>
    <property type="match status" value="1"/>
</dbReference>
<name>A0A4P9ZCA7_9ASCO</name>
<dbReference type="EMBL" id="ML004457">
    <property type="protein sequence ID" value="RKP30517.1"/>
    <property type="molecule type" value="Genomic_DNA"/>
</dbReference>
<dbReference type="Pfam" id="PF08569">
    <property type="entry name" value="Mo25"/>
    <property type="match status" value="1"/>
</dbReference>
<dbReference type="OrthoDB" id="609103at2759"/>
<protein>
    <submittedName>
        <fullName evidence="2">Mo25-like protein</fullName>
    </submittedName>
</protein>
<proteinExistence type="inferred from homology"/>
<dbReference type="InterPro" id="IPR011989">
    <property type="entry name" value="ARM-like"/>
</dbReference>
<keyword evidence="3" id="KW-1185">Reference proteome</keyword>
<dbReference type="AlphaFoldDB" id="A0A4P9ZCA7"/>
<comment type="similarity">
    <text evidence="1">Belongs to the Mo25 family.</text>
</comment>
<dbReference type="InterPro" id="IPR013878">
    <property type="entry name" value="Mo25"/>
</dbReference>
<accession>A0A4P9ZCA7</accession>
<evidence type="ECO:0000313" key="2">
    <source>
        <dbReference type="EMBL" id="RKP30517.1"/>
    </source>
</evidence>
<dbReference type="GO" id="GO:0035556">
    <property type="term" value="P:intracellular signal transduction"/>
    <property type="evidence" value="ECO:0007669"/>
    <property type="project" value="TreeGrafter"/>
</dbReference>
<dbReference type="Gene3D" id="1.25.10.10">
    <property type="entry name" value="Leucine-rich Repeat Variant"/>
    <property type="match status" value="1"/>
</dbReference>
<organism evidence="2 3">
    <name type="scientific">Metschnikowia bicuspidata</name>
    <dbReference type="NCBI Taxonomy" id="27322"/>
    <lineage>
        <taxon>Eukaryota</taxon>
        <taxon>Fungi</taxon>
        <taxon>Dikarya</taxon>
        <taxon>Ascomycota</taxon>
        <taxon>Saccharomycotina</taxon>
        <taxon>Pichiomycetes</taxon>
        <taxon>Metschnikowiaceae</taxon>
        <taxon>Metschnikowia</taxon>
    </lineage>
</organism>
<dbReference type="PANTHER" id="PTHR10182">
    <property type="entry name" value="CALCIUM-BINDING PROTEIN 39-RELATED"/>
    <property type="match status" value="1"/>
</dbReference>
<reference evidence="3" key="1">
    <citation type="journal article" date="2018" name="Nat. Microbiol.">
        <title>Leveraging single-cell genomics to expand the fungal tree of life.</title>
        <authorList>
            <person name="Ahrendt S.R."/>
            <person name="Quandt C.A."/>
            <person name="Ciobanu D."/>
            <person name="Clum A."/>
            <person name="Salamov A."/>
            <person name="Andreopoulos B."/>
            <person name="Cheng J.F."/>
            <person name="Woyke T."/>
            <person name="Pelin A."/>
            <person name="Henrissat B."/>
            <person name="Reynolds N.K."/>
            <person name="Benny G.L."/>
            <person name="Smith M.E."/>
            <person name="James T.Y."/>
            <person name="Grigoriev I.V."/>
        </authorList>
    </citation>
    <scope>NUCLEOTIDE SEQUENCE [LARGE SCALE GENOMIC DNA]</scope>
    <source>
        <strain evidence="3">Baker2002</strain>
    </source>
</reference>
<gene>
    <name evidence="2" type="ORF">METBISCDRAFT_16114</name>
</gene>
<evidence type="ECO:0000256" key="1">
    <source>
        <dbReference type="ARBA" id="ARBA00011012"/>
    </source>
</evidence>